<evidence type="ECO:0000256" key="2">
    <source>
        <dbReference type="ARBA" id="ARBA00022630"/>
    </source>
</evidence>
<evidence type="ECO:0000256" key="5">
    <source>
        <dbReference type="ARBA" id="ARBA00023098"/>
    </source>
</evidence>
<dbReference type="InterPro" id="IPR016035">
    <property type="entry name" value="Acyl_Trfase/lysoPLipase"/>
</dbReference>
<protein>
    <submittedName>
        <fullName evidence="8">Ferredoxin reductase</fullName>
    </submittedName>
</protein>
<dbReference type="InterPro" id="IPR023753">
    <property type="entry name" value="FAD/NAD-binding_dom"/>
</dbReference>
<accession>A0ABM9NML3</accession>
<dbReference type="Pfam" id="PF12536">
    <property type="entry name" value="DUF3734"/>
    <property type="match status" value="1"/>
</dbReference>
<dbReference type="PRINTS" id="PR00411">
    <property type="entry name" value="PNDRDTASEI"/>
</dbReference>
<sequence>MSVVDFLIVGGGLAAATAAETLRAEGAQGTIAMLAAEAVLPYHRPPLSKDYLLAPKLRDSLFIHEETFYRDHGIEVLLGTRALRVDPKQKRVETDRHGGFGFKTLLIATGARPRRLSVPGAERDGIFYLRTWADAEALRAAMGEARRAVVVGASFMALELTASLIRKGIATTVVAPTDTLYCRLESPEFSAFIAEYFEARGATILFEDRLSRIEGGRRVEGVATHGGRTLPCDLLAIGIGVEPDIGFLKDSGLLLDRGVVVDAHLETNRPGIYAAGDCARFFDPVFKRYRRIEHWDNAVKQGRIAARNMLGRRRSYRTVSYFFSDVFDLGFTVVGDLRDADHRIVRGSMAVPAHRPRDPGEGPSFSILYLKDRALRAALLVNRPVLDQKAVGALILNRVDLANIQPKVADPAFPLERAATQTVLILQGGGALGAFECGVVKAMEEKGIYPDLVAGISIGAFNAAIVASHPRQAGPALEAFWHDLSLATPPASSEALRRWLASSQALLFGSPKFFYPRWWKPVLHPAQWPVFWTSFYDTSPALELLRRHIDFQRLKTSPVRLLAGAVNVETAELDTFDSFIDELTPAHILASGSLPPGFPWTVVDGKPYWDGGLVSNSPLDLVIESDGLSNKKVYIVNLYPVRQSLPRNLAEVLTRRDEIVYAEKIRRSARVSELIKNFRDLVEQLMQALDPAVAEQIRQRPNYIETMGETCTAAIVRFVHEGEPGESAAKDYDFSRHTIEEHIAHGYRLAKERLEREI</sequence>
<feature type="active site" description="Proton acceptor" evidence="6">
    <location>
        <position position="610"/>
    </location>
</feature>
<reference evidence="8 9" key="1">
    <citation type="submission" date="2024-04" db="EMBL/GenBank/DDBJ databases">
        <authorList>
            <person name="Cremers G."/>
        </authorList>
    </citation>
    <scope>NUCLEOTIDE SEQUENCE [LARGE SCALE GENOMIC DNA]</scope>
    <source>
        <strain evidence="8">MeCH1-AG</strain>
    </source>
</reference>
<keyword evidence="6" id="KW-0378">Hydrolase</keyword>
<dbReference type="InterPro" id="IPR016156">
    <property type="entry name" value="FAD/NAD-linked_Rdtase_dimer_sf"/>
</dbReference>
<gene>
    <name evidence="8" type="ORF">MECH1_V1_3125</name>
</gene>
<comment type="cofactor">
    <cofactor evidence="1">
        <name>FAD</name>
        <dbReference type="ChEBI" id="CHEBI:57692"/>
    </cofactor>
</comment>
<evidence type="ECO:0000256" key="3">
    <source>
        <dbReference type="ARBA" id="ARBA00022827"/>
    </source>
</evidence>
<evidence type="ECO:0000256" key="6">
    <source>
        <dbReference type="PROSITE-ProRule" id="PRU01161"/>
    </source>
</evidence>
<feature type="short sequence motif" description="GXSXG" evidence="6">
    <location>
        <begin position="455"/>
        <end position="459"/>
    </location>
</feature>
<evidence type="ECO:0000313" key="9">
    <source>
        <dbReference type="Proteomes" id="UP001497493"/>
    </source>
</evidence>
<dbReference type="SUPFAM" id="SSF55424">
    <property type="entry name" value="FAD/NAD-linked reductases, dimerisation (C-terminal) domain"/>
    <property type="match status" value="1"/>
</dbReference>
<dbReference type="RefSeq" id="WP_348758372.1">
    <property type="nucleotide sequence ID" value="NZ_OZ026884.1"/>
</dbReference>
<name>A0ABM9NML3_9GAMM</name>
<dbReference type="SUPFAM" id="SSF52151">
    <property type="entry name" value="FabD/lysophospholipase-like"/>
    <property type="match status" value="1"/>
</dbReference>
<evidence type="ECO:0000313" key="8">
    <source>
        <dbReference type="EMBL" id="CAL1241901.1"/>
    </source>
</evidence>
<dbReference type="PANTHER" id="PTHR43557">
    <property type="entry name" value="APOPTOSIS-INDUCING FACTOR 1"/>
    <property type="match status" value="1"/>
</dbReference>
<dbReference type="EMBL" id="OZ026884">
    <property type="protein sequence ID" value="CAL1241901.1"/>
    <property type="molecule type" value="Genomic_DNA"/>
</dbReference>
<dbReference type="Proteomes" id="UP001497493">
    <property type="component" value="Chromosome"/>
</dbReference>
<dbReference type="Pfam" id="PF07992">
    <property type="entry name" value="Pyr_redox_2"/>
    <property type="match status" value="1"/>
</dbReference>
<dbReference type="InterPro" id="IPR002641">
    <property type="entry name" value="PNPLA_dom"/>
</dbReference>
<dbReference type="Gene3D" id="3.50.50.60">
    <property type="entry name" value="FAD/NAD(P)-binding domain"/>
    <property type="match status" value="2"/>
</dbReference>
<dbReference type="Pfam" id="PF01734">
    <property type="entry name" value="Patatin"/>
    <property type="match status" value="1"/>
</dbReference>
<dbReference type="PANTHER" id="PTHR43557:SF2">
    <property type="entry name" value="RIESKE DOMAIN-CONTAINING PROTEIN-RELATED"/>
    <property type="match status" value="1"/>
</dbReference>
<evidence type="ECO:0000256" key="1">
    <source>
        <dbReference type="ARBA" id="ARBA00001974"/>
    </source>
</evidence>
<evidence type="ECO:0000256" key="4">
    <source>
        <dbReference type="ARBA" id="ARBA00023002"/>
    </source>
</evidence>
<dbReference type="InterPro" id="IPR021095">
    <property type="entry name" value="DUF3734"/>
</dbReference>
<feature type="short sequence motif" description="GXGXXG" evidence="6">
    <location>
        <begin position="428"/>
        <end position="433"/>
    </location>
</feature>
<keyword evidence="6" id="KW-0442">Lipid degradation</keyword>
<feature type="domain" description="PNPLA" evidence="7">
    <location>
        <begin position="424"/>
        <end position="623"/>
    </location>
</feature>
<dbReference type="PROSITE" id="PS51635">
    <property type="entry name" value="PNPLA"/>
    <property type="match status" value="1"/>
</dbReference>
<evidence type="ECO:0000259" key="7">
    <source>
        <dbReference type="PROSITE" id="PS51635"/>
    </source>
</evidence>
<organism evidence="8 9">
    <name type="scientific">Candidatus Methylocalor cossyra</name>
    <dbReference type="NCBI Taxonomy" id="3108543"/>
    <lineage>
        <taxon>Bacteria</taxon>
        <taxon>Pseudomonadati</taxon>
        <taxon>Pseudomonadota</taxon>
        <taxon>Gammaproteobacteria</taxon>
        <taxon>Methylococcales</taxon>
        <taxon>Methylococcaceae</taxon>
        <taxon>Candidatus Methylocalor</taxon>
    </lineage>
</organism>
<dbReference type="CDD" id="cd07209">
    <property type="entry name" value="Pat_hypo_Ecoli_Z1214_like"/>
    <property type="match status" value="1"/>
</dbReference>
<feature type="short sequence motif" description="DGA/G" evidence="6">
    <location>
        <begin position="610"/>
        <end position="612"/>
    </location>
</feature>
<dbReference type="PRINTS" id="PR00368">
    <property type="entry name" value="FADPNR"/>
</dbReference>
<dbReference type="Gene3D" id="3.40.1090.10">
    <property type="entry name" value="Cytosolic phospholipase A2 catalytic domain"/>
    <property type="match status" value="2"/>
</dbReference>
<dbReference type="SUPFAM" id="SSF51905">
    <property type="entry name" value="FAD/NAD(P)-binding domain"/>
    <property type="match status" value="1"/>
</dbReference>
<dbReference type="InterPro" id="IPR050446">
    <property type="entry name" value="FAD-oxidoreductase/Apoptosis"/>
</dbReference>
<keyword evidence="9" id="KW-1185">Reference proteome</keyword>
<keyword evidence="4" id="KW-0560">Oxidoreductase</keyword>
<feature type="active site" description="Nucleophile" evidence="6">
    <location>
        <position position="457"/>
    </location>
</feature>
<keyword evidence="5 6" id="KW-0443">Lipid metabolism</keyword>
<keyword evidence="3" id="KW-0274">FAD</keyword>
<dbReference type="InterPro" id="IPR036188">
    <property type="entry name" value="FAD/NAD-bd_sf"/>
</dbReference>
<dbReference type="Gene3D" id="3.30.390.30">
    <property type="match status" value="1"/>
</dbReference>
<proteinExistence type="predicted"/>
<keyword evidence="2" id="KW-0285">Flavoprotein</keyword>